<keyword evidence="3 5" id="KW-0808">Transferase</keyword>
<dbReference type="Gene3D" id="3.40.50.150">
    <property type="entry name" value="Vaccinia Virus protein VP39"/>
    <property type="match status" value="1"/>
</dbReference>
<dbReference type="PANTHER" id="PTHR44942:SF4">
    <property type="entry name" value="METHYLTRANSFERASE TYPE 11 DOMAIN-CONTAINING PROTEIN"/>
    <property type="match status" value="1"/>
</dbReference>
<dbReference type="InterPro" id="IPR013216">
    <property type="entry name" value="Methyltransf_11"/>
</dbReference>
<evidence type="ECO:0000256" key="3">
    <source>
        <dbReference type="ARBA" id="ARBA00022679"/>
    </source>
</evidence>
<dbReference type="InterPro" id="IPR051052">
    <property type="entry name" value="Diverse_substrate_MTase"/>
</dbReference>
<evidence type="ECO:0000313" key="5">
    <source>
        <dbReference type="EMBL" id="KAF1984648.1"/>
    </source>
</evidence>
<dbReference type="SUPFAM" id="SSF53335">
    <property type="entry name" value="S-adenosyl-L-methionine-dependent methyltransferases"/>
    <property type="match status" value="1"/>
</dbReference>
<name>A0A6G1GV81_9PEZI</name>
<protein>
    <submittedName>
        <fullName evidence="5">Methyltransferase</fullName>
    </submittedName>
</protein>
<dbReference type="EMBL" id="ML977167">
    <property type="protein sequence ID" value="KAF1984648.1"/>
    <property type="molecule type" value="Genomic_DNA"/>
</dbReference>
<dbReference type="CDD" id="cd02440">
    <property type="entry name" value="AdoMet_MTases"/>
    <property type="match status" value="1"/>
</dbReference>
<dbReference type="GO" id="GO:0032259">
    <property type="term" value="P:methylation"/>
    <property type="evidence" value="ECO:0007669"/>
    <property type="project" value="UniProtKB-KW"/>
</dbReference>
<evidence type="ECO:0000256" key="2">
    <source>
        <dbReference type="ARBA" id="ARBA00022603"/>
    </source>
</evidence>
<evidence type="ECO:0000259" key="4">
    <source>
        <dbReference type="Pfam" id="PF08241"/>
    </source>
</evidence>
<reference evidence="5" key="1">
    <citation type="journal article" date="2020" name="Stud. Mycol.">
        <title>101 Dothideomycetes genomes: a test case for predicting lifestyles and emergence of pathogens.</title>
        <authorList>
            <person name="Haridas S."/>
            <person name="Albert R."/>
            <person name="Binder M."/>
            <person name="Bloem J."/>
            <person name="Labutti K."/>
            <person name="Salamov A."/>
            <person name="Andreopoulos B."/>
            <person name="Baker S."/>
            <person name="Barry K."/>
            <person name="Bills G."/>
            <person name="Bluhm B."/>
            <person name="Cannon C."/>
            <person name="Castanera R."/>
            <person name="Culley D."/>
            <person name="Daum C."/>
            <person name="Ezra D."/>
            <person name="Gonzalez J."/>
            <person name="Henrissat B."/>
            <person name="Kuo A."/>
            <person name="Liang C."/>
            <person name="Lipzen A."/>
            <person name="Lutzoni F."/>
            <person name="Magnuson J."/>
            <person name="Mondo S."/>
            <person name="Nolan M."/>
            <person name="Ohm R."/>
            <person name="Pangilinan J."/>
            <person name="Park H.-J."/>
            <person name="Ramirez L."/>
            <person name="Alfaro M."/>
            <person name="Sun H."/>
            <person name="Tritt A."/>
            <person name="Yoshinaga Y."/>
            <person name="Zwiers L.-H."/>
            <person name="Turgeon B."/>
            <person name="Goodwin S."/>
            <person name="Spatafora J."/>
            <person name="Crous P."/>
            <person name="Grigoriev I."/>
        </authorList>
    </citation>
    <scope>NUCLEOTIDE SEQUENCE</scope>
    <source>
        <strain evidence="5">CBS 113979</strain>
    </source>
</reference>
<dbReference type="Pfam" id="PF08241">
    <property type="entry name" value="Methyltransf_11"/>
    <property type="match status" value="1"/>
</dbReference>
<dbReference type="InterPro" id="IPR029063">
    <property type="entry name" value="SAM-dependent_MTases_sf"/>
</dbReference>
<keyword evidence="6" id="KW-1185">Reference proteome</keyword>
<keyword evidence="2 5" id="KW-0489">Methyltransferase</keyword>
<comment type="similarity">
    <text evidence="1">Belongs to the methyltransferase superfamily.</text>
</comment>
<proteinExistence type="inferred from homology"/>
<dbReference type="Proteomes" id="UP000800041">
    <property type="component" value="Unassembled WGS sequence"/>
</dbReference>
<organism evidence="5 6">
    <name type="scientific">Aulographum hederae CBS 113979</name>
    <dbReference type="NCBI Taxonomy" id="1176131"/>
    <lineage>
        <taxon>Eukaryota</taxon>
        <taxon>Fungi</taxon>
        <taxon>Dikarya</taxon>
        <taxon>Ascomycota</taxon>
        <taxon>Pezizomycotina</taxon>
        <taxon>Dothideomycetes</taxon>
        <taxon>Pleosporomycetidae</taxon>
        <taxon>Aulographales</taxon>
        <taxon>Aulographaceae</taxon>
    </lineage>
</organism>
<feature type="domain" description="Methyltransferase type 11" evidence="4">
    <location>
        <begin position="53"/>
        <end position="145"/>
    </location>
</feature>
<dbReference type="OrthoDB" id="10027013at2759"/>
<evidence type="ECO:0000313" key="6">
    <source>
        <dbReference type="Proteomes" id="UP000800041"/>
    </source>
</evidence>
<dbReference type="AlphaFoldDB" id="A0A6G1GV81"/>
<evidence type="ECO:0000256" key="1">
    <source>
        <dbReference type="ARBA" id="ARBA00008361"/>
    </source>
</evidence>
<accession>A0A6G1GV81</accession>
<sequence>MAAPHHHTFSAIAQTGFAKGASYDQHRPSYPPEAVESILQAAHVAGQPQATIVDLAAGTGKFTVLLDARDEQFEVLAVEPHEGMRKELERKELRKVTVKDGLSTSIPAADESVDAVVVAQAFHWFANEESLKEIHRILKPSGTLAMVWNVEDYNAPQADSPTTSWEGKVKALTWTFDDGQMRYRHGRWREVFDRQLKATPLTISAANPLFSLPLGEDQQDWTVWLTKEALWQRYRTLSQIAILEGEELEKAHATFTDAVTSADVETNDKGEIAVHGSTRWAWTGKVPV</sequence>
<gene>
    <name evidence="5" type="ORF">K402DRAFT_395664</name>
</gene>
<dbReference type="PANTHER" id="PTHR44942">
    <property type="entry name" value="METHYLTRANSF_11 DOMAIN-CONTAINING PROTEIN"/>
    <property type="match status" value="1"/>
</dbReference>
<dbReference type="GO" id="GO:0008757">
    <property type="term" value="F:S-adenosylmethionine-dependent methyltransferase activity"/>
    <property type="evidence" value="ECO:0007669"/>
    <property type="project" value="InterPro"/>
</dbReference>